<keyword evidence="6" id="KW-1185">Reference proteome</keyword>
<comment type="caution">
    <text evidence="5">The sequence shown here is derived from an EMBL/GenBank/DDBJ whole genome shotgun (WGS) entry which is preliminary data.</text>
</comment>
<comment type="subcellular location">
    <subcellularLocation>
        <location evidence="1">Golgi apparatus membrane</location>
        <topology evidence="1">Peripheral membrane protein</topology>
        <orientation evidence="1">Cytoplasmic side</orientation>
    </subcellularLocation>
</comment>
<evidence type="ECO:0000256" key="4">
    <source>
        <dbReference type="ARBA" id="ARBA00023136"/>
    </source>
</evidence>
<dbReference type="EMBL" id="JAHZIK010000806">
    <property type="protein sequence ID" value="MBW7457291.1"/>
    <property type="molecule type" value="Genomic_DNA"/>
</dbReference>
<accession>A0ABS7C9D0</accession>
<keyword evidence="4" id="KW-0472">Membrane</keyword>
<sequence length="228" mass="26435">MGGELTLAQEFVLMAVQVQPNNKSRLYRSYLQIYSIGGAIIEMLLDGHITWNKREQLVEETPCACQCSGKSQILELIRSTRKLKTMRAWMSYFAYRTKIRENTFEKLVEPLLIDGQLREEKIKVMLIFTSRRYIVSSPVKDAIIRRLRYELLENGEVDEQTAALAMLLDVSKQLRRFFSEYEQMELSRKLENLHTEQSGNWRAIEQIKKAIRDMEATSAAIITTTSSA</sequence>
<proteinExistence type="predicted"/>
<dbReference type="Gene3D" id="1.10.3630.10">
    <property type="entry name" value="yeast vps74-n-term truncation variant domain like"/>
    <property type="match status" value="1"/>
</dbReference>
<keyword evidence="3" id="KW-0446">Lipid-binding</keyword>
<evidence type="ECO:0000313" key="5">
    <source>
        <dbReference type="EMBL" id="MBW7457291.1"/>
    </source>
</evidence>
<dbReference type="Proteomes" id="UP001519887">
    <property type="component" value="Unassembled WGS sequence"/>
</dbReference>
<name>A0ABS7C9D0_9BACL</name>
<evidence type="ECO:0000313" key="6">
    <source>
        <dbReference type="Proteomes" id="UP001519887"/>
    </source>
</evidence>
<organism evidence="5 6">
    <name type="scientific">Paenibacillus sepulcri</name>
    <dbReference type="NCBI Taxonomy" id="359917"/>
    <lineage>
        <taxon>Bacteria</taxon>
        <taxon>Bacillati</taxon>
        <taxon>Bacillota</taxon>
        <taxon>Bacilli</taxon>
        <taxon>Bacillales</taxon>
        <taxon>Paenibacillaceae</taxon>
        <taxon>Paenibacillus</taxon>
    </lineage>
</organism>
<dbReference type="Pfam" id="PF05719">
    <property type="entry name" value="GPP34"/>
    <property type="match status" value="1"/>
</dbReference>
<dbReference type="InterPro" id="IPR038261">
    <property type="entry name" value="GPP34-like_sf"/>
</dbReference>
<keyword evidence="2" id="KW-0333">Golgi apparatus</keyword>
<evidence type="ECO:0000256" key="1">
    <source>
        <dbReference type="ARBA" id="ARBA00004255"/>
    </source>
</evidence>
<reference evidence="5 6" key="1">
    <citation type="submission" date="2021-07" db="EMBL/GenBank/DDBJ databases">
        <title>Paenibacillus radiodurans sp. nov., isolated from the southeastern edge of Tengger Desert.</title>
        <authorList>
            <person name="Zhang G."/>
        </authorList>
    </citation>
    <scope>NUCLEOTIDE SEQUENCE [LARGE SCALE GENOMIC DNA]</scope>
    <source>
        <strain evidence="5 6">CCM 7311</strain>
    </source>
</reference>
<dbReference type="InterPro" id="IPR008628">
    <property type="entry name" value="GPP34-like"/>
</dbReference>
<evidence type="ECO:0000256" key="3">
    <source>
        <dbReference type="ARBA" id="ARBA00023121"/>
    </source>
</evidence>
<evidence type="ECO:0000256" key="2">
    <source>
        <dbReference type="ARBA" id="ARBA00023034"/>
    </source>
</evidence>
<dbReference type="RefSeq" id="WP_210037202.1">
    <property type="nucleotide sequence ID" value="NZ_JBHLVU010000004.1"/>
</dbReference>
<gene>
    <name evidence="5" type="ORF">K0U00_24940</name>
</gene>
<protein>
    <submittedName>
        <fullName evidence="5">GPP34 family phosphoprotein</fullName>
    </submittedName>
</protein>